<evidence type="ECO:0000256" key="9">
    <source>
        <dbReference type="HAMAP-Rule" id="MF_00911"/>
    </source>
</evidence>
<accession>A0ABV8D9L8</accession>
<comment type="function">
    <text evidence="9">Essential cell division protein. May link together the upstream cell division proteins, which are predominantly cytoplasmic, with the downstream cell division proteins, which are predominantly periplasmic. May control correct divisome assembly.</text>
</comment>
<keyword evidence="7 9" id="KW-0472">Membrane</keyword>
<dbReference type="PROSITE" id="PS51779">
    <property type="entry name" value="POTRA"/>
    <property type="match status" value="1"/>
</dbReference>
<reference evidence="12" key="1">
    <citation type="journal article" date="2019" name="Int. J. Syst. Evol. Microbiol.">
        <title>The Global Catalogue of Microorganisms (GCM) 10K type strain sequencing project: providing services to taxonomists for standard genome sequencing and annotation.</title>
        <authorList>
            <consortium name="The Broad Institute Genomics Platform"/>
            <consortium name="The Broad Institute Genome Sequencing Center for Infectious Disease"/>
            <person name="Wu L."/>
            <person name="Ma J."/>
        </authorList>
    </citation>
    <scope>NUCLEOTIDE SEQUENCE [LARGE SCALE GENOMIC DNA]</scope>
    <source>
        <strain evidence="12">CCUG 2113</strain>
    </source>
</reference>
<evidence type="ECO:0000313" key="11">
    <source>
        <dbReference type="EMBL" id="MFC3935027.1"/>
    </source>
</evidence>
<dbReference type="InterPro" id="IPR045335">
    <property type="entry name" value="FtsQ_C_sf"/>
</dbReference>
<dbReference type="HAMAP" id="MF_00911">
    <property type="entry name" value="FtsQ_subfam"/>
    <property type="match status" value="1"/>
</dbReference>
<comment type="similarity">
    <text evidence="9">Belongs to the FtsQ/DivIB family. FtsQ subfamily.</text>
</comment>
<sequence>MTQTLPAPLDVKLMNLTASVLFVGCVLLVLAAGAWWVLRYPGFAIARIVVQGELVHNNAVTLRANVAPHLVGNFFTVDLRAAREAFEQVPWVRRAQVRRVYPGSLRVELQEHDAVAYWGPDTGSALVNSQGEVFEANVGDVEQDGLPRLLGPAGSSPEVLQMFGLLQPVFKPLGLEVETLELTGRGGWRATLDSDAVVELGGGTPQEVVQRTQRFTRTLTQVAAQYGRRVDALESADLRHAGGYALRMRGVTTVVTDAAAAAASASAVRRR</sequence>
<dbReference type="Gene3D" id="3.10.20.310">
    <property type="entry name" value="membrane protein fhac"/>
    <property type="match status" value="1"/>
</dbReference>
<feature type="transmembrane region" description="Helical" evidence="9">
    <location>
        <begin position="20"/>
        <end position="38"/>
    </location>
</feature>
<dbReference type="Pfam" id="PF03799">
    <property type="entry name" value="FtsQ_DivIB_C"/>
    <property type="match status" value="1"/>
</dbReference>
<keyword evidence="3 9" id="KW-0997">Cell inner membrane</keyword>
<evidence type="ECO:0000313" key="12">
    <source>
        <dbReference type="Proteomes" id="UP001595693"/>
    </source>
</evidence>
<comment type="caution">
    <text evidence="11">The sequence shown here is derived from an EMBL/GenBank/DDBJ whole genome shotgun (WGS) entry which is preliminary data.</text>
</comment>
<keyword evidence="2 9" id="KW-1003">Cell membrane</keyword>
<evidence type="ECO:0000256" key="5">
    <source>
        <dbReference type="ARBA" id="ARBA00022692"/>
    </source>
</evidence>
<dbReference type="EMBL" id="JBHSAJ010000027">
    <property type="protein sequence ID" value="MFC3935027.1"/>
    <property type="molecule type" value="Genomic_DNA"/>
</dbReference>
<dbReference type="Proteomes" id="UP001595693">
    <property type="component" value="Unassembled WGS sequence"/>
</dbReference>
<evidence type="ECO:0000256" key="3">
    <source>
        <dbReference type="ARBA" id="ARBA00022519"/>
    </source>
</evidence>
<evidence type="ECO:0000259" key="10">
    <source>
        <dbReference type="PROSITE" id="PS51779"/>
    </source>
</evidence>
<dbReference type="InterPro" id="IPR026579">
    <property type="entry name" value="FtsQ"/>
</dbReference>
<protein>
    <recommendedName>
        <fullName evidence="9">Cell division protein FtsQ</fullName>
    </recommendedName>
</protein>
<dbReference type="PANTHER" id="PTHR35851">
    <property type="entry name" value="CELL DIVISION PROTEIN FTSQ"/>
    <property type="match status" value="1"/>
</dbReference>
<dbReference type="Pfam" id="PF08478">
    <property type="entry name" value="POTRA_1"/>
    <property type="match status" value="1"/>
</dbReference>
<evidence type="ECO:0000256" key="2">
    <source>
        <dbReference type="ARBA" id="ARBA00022475"/>
    </source>
</evidence>
<evidence type="ECO:0000256" key="7">
    <source>
        <dbReference type="ARBA" id="ARBA00023136"/>
    </source>
</evidence>
<keyword evidence="8 9" id="KW-0131">Cell cycle</keyword>
<keyword evidence="5 9" id="KW-0812">Transmembrane</keyword>
<evidence type="ECO:0000256" key="6">
    <source>
        <dbReference type="ARBA" id="ARBA00022989"/>
    </source>
</evidence>
<dbReference type="InterPro" id="IPR013685">
    <property type="entry name" value="POTRA_FtsQ_type"/>
</dbReference>
<keyword evidence="4 9" id="KW-0132">Cell division</keyword>
<dbReference type="InterPro" id="IPR005548">
    <property type="entry name" value="Cell_div_FtsQ/DivIB_C"/>
</dbReference>
<comment type="subunit">
    <text evidence="9">Part of a complex composed of FtsB, FtsL and FtsQ.</text>
</comment>
<gene>
    <name evidence="9" type="primary">ftsQ</name>
    <name evidence="11" type="ORF">ACFOW3_10355</name>
</gene>
<dbReference type="InterPro" id="IPR034746">
    <property type="entry name" value="POTRA"/>
</dbReference>
<evidence type="ECO:0000256" key="4">
    <source>
        <dbReference type="ARBA" id="ARBA00022618"/>
    </source>
</evidence>
<comment type="subcellular location">
    <subcellularLocation>
        <location evidence="9">Cell inner membrane</location>
        <topology evidence="9">Single-pass type II membrane protein</topology>
    </subcellularLocation>
    <subcellularLocation>
        <location evidence="1">Membrane</location>
    </subcellularLocation>
    <text evidence="9">Localizes to the division septum.</text>
</comment>
<dbReference type="Gene3D" id="3.40.50.11690">
    <property type="entry name" value="Cell division protein FtsQ/DivIB"/>
    <property type="match status" value="1"/>
</dbReference>
<organism evidence="11 12">
    <name type="scientific">Acidovorax facilis</name>
    <dbReference type="NCBI Taxonomy" id="12917"/>
    <lineage>
        <taxon>Bacteria</taxon>
        <taxon>Pseudomonadati</taxon>
        <taxon>Pseudomonadota</taxon>
        <taxon>Betaproteobacteria</taxon>
        <taxon>Burkholderiales</taxon>
        <taxon>Comamonadaceae</taxon>
        <taxon>Acidovorax</taxon>
    </lineage>
</organism>
<evidence type="ECO:0000256" key="1">
    <source>
        <dbReference type="ARBA" id="ARBA00004370"/>
    </source>
</evidence>
<proteinExistence type="inferred from homology"/>
<dbReference type="PANTHER" id="PTHR35851:SF1">
    <property type="entry name" value="CELL DIVISION PROTEIN FTSQ"/>
    <property type="match status" value="1"/>
</dbReference>
<keyword evidence="6 9" id="KW-1133">Transmembrane helix</keyword>
<dbReference type="GO" id="GO:0051301">
    <property type="term" value="P:cell division"/>
    <property type="evidence" value="ECO:0007669"/>
    <property type="project" value="UniProtKB-KW"/>
</dbReference>
<keyword evidence="12" id="KW-1185">Reference proteome</keyword>
<dbReference type="RefSeq" id="WP_055399556.1">
    <property type="nucleotide sequence ID" value="NZ_JAMXAX010000014.1"/>
</dbReference>
<feature type="domain" description="POTRA" evidence="10">
    <location>
        <begin position="43"/>
        <end position="112"/>
    </location>
</feature>
<name>A0ABV8D9L8_9BURK</name>
<evidence type="ECO:0000256" key="8">
    <source>
        <dbReference type="ARBA" id="ARBA00023306"/>
    </source>
</evidence>